<evidence type="ECO:0000313" key="12">
    <source>
        <dbReference type="Proteomes" id="UP000216361"/>
    </source>
</evidence>
<protein>
    <recommendedName>
        <fullName evidence="7">mannonate dehydratase</fullName>
        <ecNumber evidence="7">4.2.1.8</ecNumber>
    </recommendedName>
</protein>
<organism evidence="11 12">
    <name type="scientific">Elstera cyanobacteriorum</name>
    <dbReference type="NCBI Taxonomy" id="2022747"/>
    <lineage>
        <taxon>Bacteria</taxon>
        <taxon>Pseudomonadati</taxon>
        <taxon>Pseudomonadota</taxon>
        <taxon>Alphaproteobacteria</taxon>
        <taxon>Rhodospirillales</taxon>
        <taxon>Rhodospirillaceae</taxon>
        <taxon>Elstera</taxon>
    </lineage>
</organism>
<comment type="pathway">
    <text evidence="5">Carbohydrate metabolism; pentose and glucuronate interconversion.</text>
</comment>
<evidence type="ECO:0000256" key="10">
    <source>
        <dbReference type="ARBA" id="ARBA00023239"/>
    </source>
</evidence>
<evidence type="ECO:0000256" key="1">
    <source>
        <dbReference type="ARBA" id="ARBA00001794"/>
    </source>
</evidence>
<evidence type="ECO:0000256" key="2">
    <source>
        <dbReference type="ARBA" id="ARBA00001936"/>
    </source>
</evidence>
<comment type="similarity">
    <text evidence="6">Belongs to the mannonate dehydratase family.</text>
</comment>
<keyword evidence="10" id="KW-0456">Lyase</keyword>
<dbReference type="OrthoDB" id="9780250at2"/>
<evidence type="ECO:0000256" key="6">
    <source>
        <dbReference type="ARBA" id="ARBA00007389"/>
    </source>
</evidence>
<accession>A0A255XXC0</accession>
<proteinExistence type="inferred from homology"/>
<dbReference type="SUPFAM" id="SSF51658">
    <property type="entry name" value="Xylose isomerase-like"/>
    <property type="match status" value="1"/>
</dbReference>
<dbReference type="UniPathway" id="UPA00246"/>
<comment type="catalytic activity">
    <reaction evidence="1">
        <text>D-mannonate = 2-dehydro-3-deoxy-D-gluconate + H2O</text>
        <dbReference type="Rhea" id="RHEA:20097"/>
        <dbReference type="ChEBI" id="CHEBI:15377"/>
        <dbReference type="ChEBI" id="CHEBI:17767"/>
        <dbReference type="ChEBI" id="CHEBI:57990"/>
        <dbReference type="EC" id="4.2.1.8"/>
    </reaction>
</comment>
<dbReference type="PANTHER" id="PTHR30387">
    <property type="entry name" value="MANNONATE DEHYDRATASE"/>
    <property type="match status" value="1"/>
</dbReference>
<evidence type="ECO:0000256" key="7">
    <source>
        <dbReference type="ARBA" id="ARBA00012927"/>
    </source>
</evidence>
<gene>
    <name evidence="11" type="ORF">CHR90_01515</name>
</gene>
<dbReference type="PANTHER" id="PTHR30387:SF2">
    <property type="entry name" value="MANNONATE DEHYDRATASE"/>
    <property type="match status" value="1"/>
</dbReference>
<evidence type="ECO:0000313" key="11">
    <source>
        <dbReference type="EMBL" id="OYQ21562.1"/>
    </source>
</evidence>
<sequence>MHLGTQNAARDDTDYRMFAQLGLRHLCADPPGKPTGWTLDDLLRHREKVESFGMSLDMVQLPMSSRPIEMQDSPDILLAGPNRDRQIEVICRLIENLKKAGIPAAKYNLNLIGIPRTEMEIGRGGSRHEAFRWDKADQSAAPGAAGMVSEDENWERIDYFLSHVVPVAEANQIRLACHPHDPYTPPGYKGVTRVLGTVEGLKKFVTLHDSPYHGLNFCQGTVAEMLDDPRTEIADVIRWFGSRGKIFNVHFRNIRGCKLSFMEVFPDDGDMDMFDSLKAYAETGYKYMLMPDHVPHIDARDPDGTAFSFCFGYIQGLLAGINQLYPGAVTA</sequence>
<dbReference type="GO" id="GO:0008198">
    <property type="term" value="F:ferrous iron binding"/>
    <property type="evidence" value="ECO:0007669"/>
    <property type="project" value="TreeGrafter"/>
</dbReference>
<reference evidence="11 12" key="1">
    <citation type="submission" date="2017-07" db="EMBL/GenBank/DDBJ databases">
        <title>Elstera cyanobacteriorum sp. nov., a novel bacterium isolated from cyanobacterial aggregates in a eutrophic lake.</title>
        <authorList>
            <person name="Cai H."/>
        </authorList>
    </citation>
    <scope>NUCLEOTIDE SEQUENCE [LARGE SCALE GENOMIC DNA]</scope>
    <source>
        <strain evidence="11 12">TH019</strain>
    </source>
</reference>
<dbReference type="EMBL" id="NOXS01000021">
    <property type="protein sequence ID" value="OYQ21562.1"/>
    <property type="molecule type" value="Genomic_DNA"/>
</dbReference>
<evidence type="ECO:0000256" key="5">
    <source>
        <dbReference type="ARBA" id="ARBA00004892"/>
    </source>
</evidence>
<comment type="function">
    <text evidence="4">Catalyzes the dehydration of D-mannonate.</text>
</comment>
<dbReference type="InterPro" id="IPR036237">
    <property type="entry name" value="Xyl_isomerase-like_sf"/>
</dbReference>
<evidence type="ECO:0000256" key="8">
    <source>
        <dbReference type="ARBA" id="ARBA00023004"/>
    </source>
</evidence>
<comment type="caution">
    <text evidence="11">The sequence shown here is derived from an EMBL/GenBank/DDBJ whole genome shotgun (WGS) entry which is preliminary data.</text>
</comment>
<dbReference type="AlphaFoldDB" id="A0A255XXC0"/>
<keyword evidence="9" id="KW-0464">Manganese</keyword>
<comment type="cofactor">
    <cofactor evidence="2">
        <name>Mn(2+)</name>
        <dbReference type="ChEBI" id="CHEBI:29035"/>
    </cofactor>
</comment>
<evidence type="ECO:0000256" key="9">
    <source>
        <dbReference type="ARBA" id="ARBA00023211"/>
    </source>
</evidence>
<dbReference type="InterPro" id="IPR004628">
    <property type="entry name" value="Man_deHydtase"/>
</dbReference>
<name>A0A255XXC0_9PROT</name>
<evidence type="ECO:0000256" key="4">
    <source>
        <dbReference type="ARBA" id="ARBA00002713"/>
    </source>
</evidence>
<keyword evidence="8" id="KW-0408">Iron</keyword>
<dbReference type="EC" id="4.2.1.8" evidence="7"/>
<dbReference type="GO" id="GO:0042840">
    <property type="term" value="P:D-glucuronate catabolic process"/>
    <property type="evidence" value="ECO:0007669"/>
    <property type="project" value="TreeGrafter"/>
</dbReference>
<dbReference type="Pfam" id="PF03786">
    <property type="entry name" value="UxuA"/>
    <property type="match status" value="1"/>
</dbReference>
<dbReference type="GO" id="GO:0008927">
    <property type="term" value="F:mannonate dehydratase activity"/>
    <property type="evidence" value="ECO:0007669"/>
    <property type="project" value="UniProtKB-EC"/>
</dbReference>
<dbReference type="GO" id="GO:0030145">
    <property type="term" value="F:manganese ion binding"/>
    <property type="evidence" value="ECO:0007669"/>
    <property type="project" value="TreeGrafter"/>
</dbReference>
<comment type="cofactor">
    <cofactor evidence="3">
        <name>Fe(2+)</name>
        <dbReference type="ChEBI" id="CHEBI:29033"/>
    </cofactor>
</comment>
<keyword evidence="12" id="KW-1185">Reference proteome</keyword>
<dbReference type="RefSeq" id="WP_094407028.1">
    <property type="nucleotide sequence ID" value="NZ_BMJZ01000010.1"/>
</dbReference>
<dbReference type="Proteomes" id="UP000216361">
    <property type="component" value="Unassembled WGS sequence"/>
</dbReference>
<dbReference type="Gene3D" id="3.20.20.150">
    <property type="entry name" value="Divalent-metal-dependent TIM barrel enzymes"/>
    <property type="match status" value="1"/>
</dbReference>
<evidence type="ECO:0000256" key="3">
    <source>
        <dbReference type="ARBA" id="ARBA00001954"/>
    </source>
</evidence>